<dbReference type="EMBL" id="JBAWTH010000011">
    <property type="protein sequence ID" value="KAL2289829.1"/>
    <property type="molecule type" value="Genomic_DNA"/>
</dbReference>
<feature type="region of interest" description="Disordered" evidence="1">
    <location>
        <begin position="1"/>
        <end position="24"/>
    </location>
</feature>
<comment type="caution">
    <text evidence="2">The sequence shown here is derived from an EMBL/GenBank/DDBJ whole genome shotgun (WGS) entry which is preliminary data.</text>
</comment>
<evidence type="ECO:0000313" key="2">
    <source>
        <dbReference type="EMBL" id="KAL2289829.1"/>
    </source>
</evidence>
<evidence type="ECO:0000313" key="3">
    <source>
        <dbReference type="Proteomes" id="UP001600888"/>
    </source>
</evidence>
<gene>
    <name evidence="2" type="ORF">FJTKL_01135</name>
</gene>
<accession>A0ABR4F552</accession>
<name>A0ABR4F552_9PEZI</name>
<feature type="compositionally biased region" description="Basic and acidic residues" evidence="1">
    <location>
        <begin position="1"/>
        <end position="17"/>
    </location>
</feature>
<sequence length="117" mass="13096">MREPHEGSAGRDRKPDGHTFTIHPRASFDGLQSAVTGVCLLYTDTTISSNIISPVSNAKTSNLNHQNFFLSRAPRFREPRKKSIPRIKIKKLDIKYTIPVLFPILPAQNARNAFPVA</sequence>
<evidence type="ECO:0000256" key="1">
    <source>
        <dbReference type="SAM" id="MobiDB-lite"/>
    </source>
</evidence>
<organism evidence="2 3">
    <name type="scientific">Diaporthe vaccinii</name>
    <dbReference type="NCBI Taxonomy" id="105482"/>
    <lineage>
        <taxon>Eukaryota</taxon>
        <taxon>Fungi</taxon>
        <taxon>Dikarya</taxon>
        <taxon>Ascomycota</taxon>
        <taxon>Pezizomycotina</taxon>
        <taxon>Sordariomycetes</taxon>
        <taxon>Sordariomycetidae</taxon>
        <taxon>Diaporthales</taxon>
        <taxon>Diaporthaceae</taxon>
        <taxon>Diaporthe</taxon>
        <taxon>Diaporthe eres species complex</taxon>
    </lineage>
</organism>
<proteinExistence type="predicted"/>
<dbReference type="Proteomes" id="UP001600888">
    <property type="component" value="Unassembled WGS sequence"/>
</dbReference>
<reference evidence="2 3" key="1">
    <citation type="submission" date="2024-03" db="EMBL/GenBank/DDBJ databases">
        <title>A high-quality draft genome sequence of Diaporthe vaccinii, a causative agent of upright dieback and viscid rot disease in cranberry plants.</title>
        <authorList>
            <person name="Sarrasin M."/>
            <person name="Lang B.F."/>
            <person name="Burger G."/>
        </authorList>
    </citation>
    <scope>NUCLEOTIDE SEQUENCE [LARGE SCALE GENOMIC DNA]</scope>
    <source>
        <strain evidence="2 3">IS7</strain>
    </source>
</reference>
<protein>
    <submittedName>
        <fullName evidence="2">Uncharacterized protein</fullName>
    </submittedName>
</protein>
<keyword evidence="3" id="KW-1185">Reference proteome</keyword>